<keyword evidence="1" id="KW-0472">Membrane</keyword>
<dbReference type="Pfam" id="PF13193">
    <property type="entry name" value="AMP-binding_C"/>
    <property type="match status" value="1"/>
</dbReference>
<feature type="domain" description="AMP-dependent synthetase/ligase" evidence="2">
    <location>
        <begin position="16"/>
        <end position="370"/>
    </location>
</feature>
<protein>
    <submittedName>
        <fullName evidence="4">Long-chain-fatty-acid--CoA ligase</fullName>
        <ecNumber evidence="4">6.2.1.3</ecNumber>
    </submittedName>
</protein>
<evidence type="ECO:0000256" key="1">
    <source>
        <dbReference type="SAM" id="Phobius"/>
    </source>
</evidence>
<feature type="transmembrane region" description="Helical" evidence="1">
    <location>
        <begin position="209"/>
        <end position="231"/>
    </location>
</feature>
<feature type="domain" description="AMP-binding enzyme C-terminal" evidence="3">
    <location>
        <begin position="419"/>
        <end position="490"/>
    </location>
</feature>
<dbReference type="Gene3D" id="3.30.300.30">
    <property type="match status" value="1"/>
</dbReference>
<dbReference type="Proteomes" id="UP000494329">
    <property type="component" value="Unassembled WGS sequence"/>
</dbReference>
<dbReference type="EMBL" id="CADIKF010000005">
    <property type="protein sequence ID" value="CAB3750310.1"/>
    <property type="molecule type" value="Genomic_DNA"/>
</dbReference>
<name>A0A6J5D7G7_9BURK</name>
<organism evidence="4 5">
    <name type="scientific">Paraburkholderia solisilvae</name>
    <dbReference type="NCBI Taxonomy" id="624376"/>
    <lineage>
        <taxon>Bacteria</taxon>
        <taxon>Pseudomonadati</taxon>
        <taxon>Pseudomonadota</taxon>
        <taxon>Betaproteobacteria</taxon>
        <taxon>Burkholderiales</taxon>
        <taxon>Burkholderiaceae</taxon>
        <taxon>Paraburkholderia</taxon>
    </lineage>
</organism>
<evidence type="ECO:0000259" key="2">
    <source>
        <dbReference type="Pfam" id="PF00501"/>
    </source>
</evidence>
<dbReference type="InterPro" id="IPR045851">
    <property type="entry name" value="AMP-bd_C_sf"/>
</dbReference>
<dbReference type="PANTHER" id="PTHR43767">
    <property type="entry name" value="LONG-CHAIN-FATTY-ACID--COA LIGASE"/>
    <property type="match status" value="1"/>
</dbReference>
<keyword evidence="1" id="KW-1133">Transmembrane helix</keyword>
<accession>A0A6J5D7G7</accession>
<dbReference type="SUPFAM" id="SSF56801">
    <property type="entry name" value="Acetyl-CoA synthetase-like"/>
    <property type="match status" value="1"/>
</dbReference>
<dbReference type="InterPro" id="IPR050237">
    <property type="entry name" value="ATP-dep_AMP-bd_enzyme"/>
</dbReference>
<dbReference type="EC" id="6.2.1.3" evidence="4"/>
<gene>
    <name evidence="4" type="primary">lcfB_1</name>
    <name evidence="4" type="ORF">LMG29739_01037</name>
</gene>
<evidence type="ECO:0000313" key="4">
    <source>
        <dbReference type="EMBL" id="CAB3750310.1"/>
    </source>
</evidence>
<reference evidence="4 5" key="1">
    <citation type="submission" date="2020-04" db="EMBL/GenBank/DDBJ databases">
        <authorList>
            <person name="De Canck E."/>
        </authorList>
    </citation>
    <scope>NUCLEOTIDE SEQUENCE [LARGE SCALE GENOMIC DNA]</scope>
    <source>
        <strain evidence="4 5">LMG 29739</strain>
    </source>
</reference>
<evidence type="ECO:0000313" key="5">
    <source>
        <dbReference type="Proteomes" id="UP000494329"/>
    </source>
</evidence>
<keyword evidence="1" id="KW-0812">Transmembrane</keyword>
<dbReference type="Pfam" id="PF00501">
    <property type="entry name" value="AMP-binding"/>
    <property type="match status" value="1"/>
</dbReference>
<dbReference type="AlphaFoldDB" id="A0A6J5D7G7"/>
<sequence>MTAGTNRSTSPLAALAARARVAPDKTVLICGSRHWTPARLLEDCDRLASALAARGVRPGDRVALHMLNIAEAVIAYLACFRIGAIATPLNTRFKTAELSHWIERTTPAIYLGQGDLYENFADVPQDLLPDTARYVVGSTGSIGKARTWVELMETGRPRRFFAAPDPDAAAVLLATSGTTSGRGKLVVWTHRTLASFGPVAAARGPAGEMVFAVVATLMHTSGMVISIISLIRDFVMVLIPRFDPDMVLDAIEHHRCTSIGGLPFMYAALAQRQKLKPRDVACLRACTYGGDTCATEIAESFEEQFGVHLRSIWAATEEPGVSTPGTRAGPYFGLVPEAEFRVMNEAGNPVPDGETGEMWLRSPTTAPGYWESPGVITSLPDGFFHSGDLVRVSGEREVQYIGRKKDLIVRGGSKISPLEVEAVLQDHPNVREVAVVGLPDPVLGQRVGALLVLKDGADAAPILAAAKKRLADHKVPEIWAMIDKLPRNALTKIDRNAVAEAIAKDGERLDV</sequence>
<keyword evidence="4" id="KW-0436">Ligase</keyword>
<dbReference type="PANTHER" id="PTHR43767:SF1">
    <property type="entry name" value="NONRIBOSOMAL PEPTIDE SYNTHASE PES1 (EUROFUNG)-RELATED"/>
    <property type="match status" value="1"/>
</dbReference>
<evidence type="ECO:0000259" key="3">
    <source>
        <dbReference type="Pfam" id="PF13193"/>
    </source>
</evidence>
<dbReference type="InterPro" id="IPR000873">
    <property type="entry name" value="AMP-dep_synth/lig_dom"/>
</dbReference>
<dbReference type="GO" id="GO:0004467">
    <property type="term" value="F:long-chain fatty acid-CoA ligase activity"/>
    <property type="evidence" value="ECO:0007669"/>
    <property type="project" value="UniProtKB-EC"/>
</dbReference>
<dbReference type="RefSeq" id="WP_175109715.1">
    <property type="nucleotide sequence ID" value="NZ_CADIKF010000005.1"/>
</dbReference>
<dbReference type="InterPro" id="IPR025110">
    <property type="entry name" value="AMP-bd_C"/>
</dbReference>
<dbReference type="InterPro" id="IPR042099">
    <property type="entry name" value="ANL_N_sf"/>
</dbReference>
<dbReference type="Gene3D" id="3.40.50.12780">
    <property type="entry name" value="N-terminal domain of ligase-like"/>
    <property type="match status" value="1"/>
</dbReference>
<proteinExistence type="predicted"/>
<keyword evidence="5" id="KW-1185">Reference proteome</keyword>